<sequence length="566" mass="62551">MGNSESRGTSSSTPDNSRSMRHSLPPQASTEFDNITGQGKRDVRRSASMPVEREDVVTDRRPVTRPRASSSSSSDDQMEHERGGIERGQEATEEASSQLSYWYLLKHGYTELVHLIIRPPRTDYDLKDLGPEKFTFLGRSFVRKDFTVVNDRKQKLVCSHWRPALSSSTELIPCVIYLHGNSSCRLEALGVLRTCLAAGISVAAFDTAGCGKSDGEYISLGFYERDDLRDVVTYLRTKENVGAVALWGRSMGAATALLHADRDPSIAGIVVDSAFASLEQLVEEVVERGRKEGLTLPGFLVKIVLKFIRSSVKKRAHFNLRRLAPIDHAPVSFVPAMIVAAEHDTFIAPHHSDQIFAAYGGDKNLIKVDGDHNSSRPQFLLDSAAIFLQTALQVDVATLSQSSTFIDVITGGGRVPWDVAAERAPSFSICSSPASSYRLTMDFNARHSGRLLVPMESWACTSCTFVNRPLFVQCVICRNLYFSDEEEGENEQDALYARRRTLTIAKPSPASSLQGYRRRSLDARLSVPEHTHTKRAVHIAKVSTATTCEPARAVAPNTRLTIYNLL</sequence>
<dbReference type="STRING" id="4781.A0A0P1ANU0"/>
<reference evidence="7" key="1">
    <citation type="submission" date="2014-09" db="EMBL/GenBank/DDBJ databases">
        <authorList>
            <person name="Sharma Rahul"/>
            <person name="Thines Marco"/>
        </authorList>
    </citation>
    <scope>NUCLEOTIDE SEQUENCE [LARGE SCALE GENOMIC DNA]</scope>
</reference>
<keyword evidence="6" id="KW-0378">Hydrolase</keyword>
<evidence type="ECO:0000256" key="2">
    <source>
        <dbReference type="ARBA" id="ARBA00022771"/>
    </source>
</evidence>
<dbReference type="PANTHER" id="PTHR43358:SF4">
    <property type="entry name" value="ALPHA_BETA HYDROLASE FOLD-1 DOMAIN-CONTAINING PROTEIN"/>
    <property type="match status" value="1"/>
</dbReference>
<dbReference type="AlphaFoldDB" id="A0A0P1ANU0"/>
<dbReference type="SUPFAM" id="SSF53474">
    <property type="entry name" value="alpha/beta-Hydrolases"/>
    <property type="match status" value="1"/>
</dbReference>
<dbReference type="RefSeq" id="XP_024579304.1">
    <property type="nucleotide sequence ID" value="XM_024728870.1"/>
</dbReference>
<keyword evidence="7" id="KW-1185">Reference proteome</keyword>
<dbReference type="InterPro" id="IPR022742">
    <property type="entry name" value="Hydrolase_4"/>
</dbReference>
<organism evidence="6 7">
    <name type="scientific">Plasmopara halstedii</name>
    <name type="common">Downy mildew of sunflower</name>
    <dbReference type="NCBI Taxonomy" id="4781"/>
    <lineage>
        <taxon>Eukaryota</taxon>
        <taxon>Sar</taxon>
        <taxon>Stramenopiles</taxon>
        <taxon>Oomycota</taxon>
        <taxon>Peronosporomycetes</taxon>
        <taxon>Peronosporales</taxon>
        <taxon>Peronosporaceae</taxon>
        <taxon>Plasmopara</taxon>
    </lineage>
</organism>
<feature type="domain" description="RanBP2-type" evidence="5">
    <location>
        <begin position="458"/>
        <end position="477"/>
    </location>
</feature>
<dbReference type="Gene3D" id="2.30.30.380">
    <property type="entry name" value="Zn-finger domain of Sec23/24"/>
    <property type="match status" value="1"/>
</dbReference>
<dbReference type="GO" id="GO:0006508">
    <property type="term" value="P:proteolysis"/>
    <property type="evidence" value="ECO:0007669"/>
    <property type="project" value="UniProtKB-KW"/>
</dbReference>
<evidence type="ECO:0000256" key="3">
    <source>
        <dbReference type="ARBA" id="ARBA00022833"/>
    </source>
</evidence>
<feature type="compositionally biased region" description="Polar residues" evidence="4">
    <location>
        <begin position="1"/>
        <end position="17"/>
    </location>
</feature>
<evidence type="ECO:0000256" key="4">
    <source>
        <dbReference type="SAM" id="MobiDB-lite"/>
    </source>
</evidence>
<dbReference type="Gene3D" id="3.40.50.1820">
    <property type="entry name" value="alpha/beta hydrolase"/>
    <property type="match status" value="1"/>
</dbReference>
<feature type="compositionally biased region" description="Polar residues" evidence="4">
    <location>
        <begin position="26"/>
        <end position="37"/>
    </location>
</feature>
<dbReference type="InterPro" id="IPR052920">
    <property type="entry name" value="DNA-binding_regulatory"/>
</dbReference>
<dbReference type="OrthoDB" id="10249433at2759"/>
<dbReference type="EMBL" id="CCYD01000645">
    <property type="protein sequence ID" value="CEG42935.1"/>
    <property type="molecule type" value="Genomic_DNA"/>
</dbReference>
<evidence type="ECO:0000313" key="7">
    <source>
        <dbReference type="Proteomes" id="UP000054928"/>
    </source>
</evidence>
<dbReference type="OMA" id="QLSYWYL"/>
<protein>
    <submittedName>
        <fullName evidence="6">Serine protease family</fullName>
    </submittedName>
</protein>
<keyword evidence="1" id="KW-0479">Metal-binding</keyword>
<dbReference type="GO" id="GO:0008233">
    <property type="term" value="F:peptidase activity"/>
    <property type="evidence" value="ECO:0007669"/>
    <property type="project" value="UniProtKB-KW"/>
</dbReference>
<dbReference type="Pfam" id="PF12146">
    <property type="entry name" value="Hydrolase_4"/>
    <property type="match status" value="1"/>
</dbReference>
<feature type="compositionally biased region" description="Low complexity" evidence="4">
    <location>
        <begin position="65"/>
        <end position="74"/>
    </location>
</feature>
<dbReference type="GeneID" id="36408223"/>
<name>A0A0P1ANU0_PLAHL</name>
<accession>A0A0P1ANU0</accession>
<evidence type="ECO:0000313" key="6">
    <source>
        <dbReference type="EMBL" id="CEG42935.1"/>
    </source>
</evidence>
<evidence type="ECO:0000259" key="5">
    <source>
        <dbReference type="PROSITE" id="PS01358"/>
    </source>
</evidence>
<feature type="compositionally biased region" description="Basic and acidic residues" evidence="4">
    <location>
        <begin position="39"/>
        <end position="62"/>
    </location>
</feature>
<dbReference type="InterPro" id="IPR029058">
    <property type="entry name" value="AB_hydrolase_fold"/>
</dbReference>
<dbReference type="PANTHER" id="PTHR43358">
    <property type="entry name" value="ALPHA/BETA-HYDROLASE"/>
    <property type="match status" value="1"/>
</dbReference>
<keyword evidence="6" id="KW-0645">Protease</keyword>
<dbReference type="Proteomes" id="UP000054928">
    <property type="component" value="Unassembled WGS sequence"/>
</dbReference>
<keyword evidence="2" id="KW-0863">Zinc-finger</keyword>
<dbReference type="GO" id="GO:0008270">
    <property type="term" value="F:zinc ion binding"/>
    <property type="evidence" value="ECO:0007669"/>
    <property type="project" value="UniProtKB-KW"/>
</dbReference>
<proteinExistence type="predicted"/>
<dbReference type="PROSITE" id="PS01358">
    <property type="entry name" value="ZF_RANBP2_1"/>
    <property type="match status" value="1"/>
</dbReference>
<keyword evidence="3" id="KW-0862">Zinc</keyword>
<feature type="region of interest" description="Disordered" evidence="4">
    <location>
        <begin position="1"/>
        <end position="92"/>
    </location>
</feature>
<evidence type="ECO:0000256" key="1">
    <source>
        <dbReference type="ARBA" id="ARBA00022723"/>
    </source>
</evidence>
<feature type="compositionally biased region" description="Basic and acidic residues" evidence="4">
    <location>
        <begin position="77"/>
        <end position="90"/>
    </location>
</feature>
<dbReference type="InterPro" id="IPR001876">
    <property type="entry name" value="Znf_RanBP2"/>
</dbReference>